<dbReference type="InterPro" id="IPR011989">
    <property type="entry name" value="ARM-like"/>
</dbReference>
<dbReference type="Gene3D" id="1.25.10.10">
    <property type="entry name" value="Leucine-rich Repeat Variant"/>
    <property type="match status" value="1"/>
</dbReference>
<dbReference type="AlphaFoldDB" id="A0AAD1KNB1"/>
<gene>
    <name evidence="1" type="ORF">KB1_08030</name>
</gene>
<proteinExistence type="predicted"/>
<evidence type="ECO:0000313" key="2">
    <source>
        <dbReference type="Proteomes" id="UP000825072"/>
    </source>
</evidence>
<dbReference type="InterPro" id="IPR016024">
    <property type="entry name" value="ARM-type_fold"/>
</dbReference>
<dbReference type="Proteomes" id="UP000825072">
    <property type="component" value="Chromosome 1"/>
</dbReference>
<dbReference type="EMBL" id="AP024747">
    <property type="protein sequence ID" value="BCY24813.1"/>
    <property type="molecule type" value="Genomic_DNA"/>
</dbReference>
<name>A0AAD1KNB1_9ACTN</name>
<evidence type="ECO:0000313" key="1">
    <source>
        <dbReference type="EMBL" id="BCY24813.1"/>
    </source>
</evidence>
<dbReference type="Pfam" id="PF13646">
    <property type="entry name" value="HEAT_2"/>
    <property type="match status" value="1"/>
</dbReference>
<accession>A0AAD1KNB1</accession>
<dbReference type="RefSeq" id="WP_002527159.1">
    <property type="nucleotide sequence ID" value="NZ_AP024747.1"/>
</dbReference>
<reference evidence="1" key="1">
    <citation type="submission" date="2021-06" db="EMBL/GenBank/DDBJ databases">
        <title>Genome sequence of Cutibacterium modestum strain KB17-24694.</title>
        <authorList>
            <person name="Dekio I."/>
            <person name="Asahina A."/>
            <person name="Nishida M."/>
        </authorList>
    </citation>
    <scope>NUCLEOTIDE SEQUENCE</scope>
    <source>
        <strain evidence="1">KB17-24694</strain>
    </source>
</reference>
<dbReference type="SUPFAM" id="SSF48371">
    <property type="entry name" value="ARM repeat"/>
    <property type="match status" value="1"/>
</dbReference>
<evidence type="ECO:0008006" key="3">
    <source>
        <dbReference type="Google" id="ProtNLM"/>
    </source>
</evidence>
<dbReference type="GeneID" id="92880007"/>
<organism evidence="1 2">
    <name type="scientific">Cutibacterium modestum</name>
    <dbReference type="NCBI Taxonomy" id="2559073"/>
    <lineage>
        <taxon>Bacteria</taxon>
        <taxon>Bacillati</taxon>
        <taxon>Actinomycetota</taxon>
        <taxon>Actinomycetes</taxon>
        <taxon>Propionibacteriales</taxon>
        <taxon>Propionibacteriaceae</taxon>
        <taxon>Cutibacterium</taxon>
    </lineage>
</organism>
<sequence>MSGSSVEEVLVVAHNGDVMMRQKAALWLGANAPAEAGRAIVDLLVSEVDDAVIETLTWAAVAARSHSTKTIVEALERDDLDEVTTTRLLHALSKLEAPTTVEVVRRFANDQRPIVAAKAWWALARIGAPETLADITDHLGVSSPDQREALIRALVQWGPSAVEELSDDDSVARSQAAEALIRIADPDARGVMPRRDHQVEAGVEQALEALRNAEAHEVDDVLLLLADDPHGGPLEVIVTDLMEARS</sequence>
<protein>
    <recommendedName>
        <fullName evidence="3">HEAT repeat domain-containing protein</fullName>
    </recommendedName>
</protein>